<gene>
    <name evidence="7" type="ORF">GIL414_LOCUS74809</name>
</gene>
<evidence type="ECO:0000256" key="1">
    <source>
        <dbReference type="ARBA" id="ARBA00004141"/>
    </source>
</evidence>
<dbReference type="AlphaFoldDB" id="A0A8S3IG12"/>
<evidence type="ECO:0000256" key="4">
    <source>
        <dbReference type="ARBA" id="ARBA00022989"/>
    </source>
</evidence>
<evidence type="ECO:0008006" key="9">
    <source>
        <dbReference type="Google" id="ProtNLM"/>
    </source>
</evidence>
<organism evidence="7 8">
    <name type="scientific">Rotaria magnacalcarata</name>
    <dbReference type="NCBI Taxonomy" id="392030"/>
    <lineage>
        <taxon>Eukaryota</taxon>
        <taxon>Metazoa</taxon>
        <taxon>Spiralia</taxon>
        <taxon>Gnathifera</taxon>
        <taxon>Rotifera</taxon>
        <taxon>Eurotatoria</taxon>
        <taxon>Bdelloidea</taxon>
        <taxon>Philodinida</taxon>
        <taxon>Philodinidae</taxon>
        <taxon>Rotaria</taxon>
    </lineage>
</organism>
<comment type="similarity">
    <text evidence="2">Belongs to the CLPTM1 family.</text>
</comment>
<dbReference type="EMBL" id="CAJOBJ010341647">
    <property type="protein sequence ID" value="CAF5195779.1"/>
    <property type="molecule type" value="Genomic_DNA"/>
</dbReference>
<evidence type="ECO:0000256" key="5">
    <source>
        <dbReference type="ARBA" id="ARBA00023136"/>
    </source>
</evidence>
<evidence type="ECO:0000313" key="7">
    <source>
        <dbReference type="EMBL" id="CAF5195779.1"/>
    </source>
</evidence>
<comment type="subcellular location">
    <subcellularLocation>
        <location evidence="1">Membrane</location>
        <topology evidence="1">Multi-pass membrane protein</topology>
    </subcellularLocation>
</comment>
<feature type="non-terminal residue" evidence="7">
    <location>
        <position position="220"/>
    </location>
</feature>
<dbReference type="GO" id="GO:0016020">
    <property type="term" value="C:membrane"/>
    <property type="evidence" value="ECO:0007669"/>
    <property type="project" value="UniProtKB-SubCell"/>
</dbReference>
<sequence length="220" mass="25818">GSTEKDEEYQKKADDNIVELLSHWHSNMTINLLEDQSSWMKGSIPPPLDKHVDFDAYTGKYYPVLYLNDYWNLLSDYYPINDTIDKLNLTITVAPIQLWKWQMYVSQNLRQSWYGNLLGDEPNDEDQDTMKRTLIETNPYLLAMTITVSLVHTVFEILAFKNDIQFWRTRKSLEGLSVRSVFLGIFQSFIVLLYVFDNETNTMVRISVFVGIIIELWKVP</sequence>
<evidence type="ECO:0000256" key="2">
    <source>
        <dbReference type="ARBA" id="ARBA00009310"/>
    </source>
</evidence>
<keyword evidence="5 6" id="KW-0472">Membrane</keyword>
<dbReference type="GO" id="GO:0012505">
    <property type="term" value="C:endomembrane system"/>
    <property type="evidence" value="ECO:0007669"/>
    <property type="project" value="TreeGrafter"/>
</dbReference>
<name>A0A8S3IG12_9BILA</name>
<dbReference type="InterPro" id="IPR008429">
    <property type="entry name" value="CLPTM1"/>
</dbReference>
<feature type="transmembrane region" description="Helical" evidence="6">
    <location>
        <begin position="140"/>
        <end position="160"/>
    </location>
</feature>
<proteinExistence type="inferred from homology"/>
<comment type="caution">
    <text evidence="7">The sequence shown here is derived from an EMBL/GenBank/DDBJ whole genome shotgun (WGS) entry which is preliminary data.</text>
</comment>
<feature type="transmembrane region" description="Helical" evidence="6">
    <location>
        <begin position="180"/>
        <end position="196"/>
    </location>
</feature>
<dbReference type="PANTHER" id="PTHR21347:SF14">
    <property type="entry name" value="LIPID SCRAMBLASE CLPTM1-RELATED"/>
    <property type="match status" value="1"/>
</dbReference>
<reference evidence="7" key="1">
    <citation type="submission" date="2021-02" db="EMBL/GenBank/DDBJ databases">
        <authorList>
            <person name="Nowell W R."/>
        </authorList>
    </citation>
    <scope>NUCLEOTIDE SEQUENCE</scope>
</reference>
<keyword evidence="4 6" id="KW-1133">Transmembrane helix</keyword>
<evidence type="ECO:0000313" key="8">
    <source>
        <dbReference type="Proteomes" id="UP000681720"/>
    </source>
</evidence>
<dbReference type="Pfam" id="PF05602">
    <property type="entry name" value="CLPTM1"/>
    <property type="match status" value="1"/>
</dbReference>
<keyword evidence="3 6" id="KW-0812">Transmembrane</keyword>
<evidence type="ECO:0000256" key="6">
    <source>
        <dbReference type="SAM" id="Phobius"/>
    </source>
</evidence>
<feature type="non-terminal residue" evidence="7">
    <location>
        <position position="1"/>
    </location>
</feature>
<dbReference type="Proteomes" id="UP000681720">
    <property type="component" value="Unassembled WGS sequence"/>
</dbReference>
<evidence type="ECO:0000256" key="3">
    <source>
        <dbReference type="ARBA" id="ARBA00022692"/>
    </source>
</evidence>
<dbReference type="PANTHER" id="PTHR21347">
    <property type="entry name" value="CLEFT LIP AND PALATE ASSOCIATED TRANSMEMBRANE PROTEIN-RELATED"/>
    <property type="match status" value="1"/>
</dbReference>
<protein>
    <recommendedName>
        <fullName evidence="9">Cleft lip and palate associated transmembrane protein</fullName>
    </recommendedName>
</protein>
<accession>A0A8S3IG12</accession>